<sequence length="463" mass="49731">MRQDTHTLSDTSPRHGTRKADRPLFGGFIADETTAGLVRTAVAEKGWDTTALKSGTIAAAVRGLAAGARPRFLMVDLTGSQDPRNDVQALADVCDQETVVVALGTVNDVGLYRDLNASGVHDYLVKPVTQQQLHWVLDDVDAVLSVACGDTDSAASPDRPASNTGFIGVRGGIGTSTLVANMGWALAMRGVDTALVDFDLVFGTLALQFDLEPGRGLLDALENPHRIDGLFLERAMVKPHNRLSILGTEAAPGMPQNDTPHRTTDGAQQDVEAHLIDRLGERYGAVLADIPREAAIRRPDLLARMTDIVLVADFSVAAARDCIRLKAFLKTAAPDVNTHLMISMAGCMAGDVSRRDFETSVELPVSAVIPYDPKGFQIAVQKDKPVVEAAPRSKASRAILAWTESSFGLTRQSKASALRWLRPDALQKVRKRDPRQRAQPLSQDRDDNGPMAGPARQQAGGTA</sequence>
<proteinExistence type="predicted"/>
<dbReference type="GO" id="GO:0005524">
    <property type="term" value="F:ATP binding"/>
    <property type="evidence" value="ECO:0007669"/>
    <property type="project" value="UniProtKB-KW"/>
</dbReference>
<dbReference type="GO" id="GO:0009898">
    <property type="term" value="C:cytoplasmic side of plasma membrane"/>
    <property type="evidence" value="ECO:0007669"/>
    <property type="project" value="TreeGrafter"/>
</dbReference>
<evidence type="ECO:0000256" key="1">
    <source>
        <dbReference type="ARBA" id="ARBA00022741"/>
    </source>
</evidence>
<dbReference type="InterPro" id="IPR050625">
    <property type="entry name" value="ParA/MinD_ATPase"/>
</dbReference>
<dbReference type="AlphaFoldDB" id="A0A3M0CSI3"/>
<feature type="region of interest" description="Disordered" evidence="3">
    <location>
        <begin position="1"/>
        <end position="23"/>
    </location>
</feature>
<dbReference type="SUPFAM" id="SSF52540">
    <property type="entry name" value="P-loop containing nucleoside triphosphate hydrolases"/>
    <property type="match status" value="1"/>
</dbReference>
<evidence type="ECO:0000313" key="5">
    <source>
        <dbReference type="Proteomes" id="UP000271227"/>
    </source>
</evidence>
<evidence type="ECO:0000256" key="2">
    <source>
        <dbReference type="ARBA" id="ARBA00022840"/>
    </source>
</evidence>
<keyword evidence="5" id="KW-1185">Reference proteome</keyword>
<reference evidence="4 5" key="1">
    <citation type="submission" date="2018-10" db="EMBL/GenBank/DDBJ databases">
        <title>Genomic Encyclopedia of Archaeal and Bacterial Type Strains, Phase II (KMG-II): from individual species to whole genera.</title>
        <authorList>
            <person name="Goeker M."/>
        </authorList>
    </citation>
    <scope>NUCLEOTIDE SEQUENCE [LARGE SCALE GENOMIC DNA]</scope>
    <source>
        <strain evidence="4 5">DSM 25217</strain>
    </source>
</reference>
<dbReference type="PANTHER" id="PTHR43384:SF6">
    <property type="entry name" value="SEPTUM SITE-DETERMINING PROTEIN MIND HOMOLOG, CHLOROPLASTIC"/>
    <property type="match status" value="1"/>
</dbReference>
<dbReference type="Gene3D" id="3.40.50.2300">
    <property type="match status" value="1"/>
</dbReference>
<dbReference type="InterPro" id="IPR017746">
    <property type="entry name" value="Cellulose_synthase_operon_BcsQ"/>
</dbReference>
<dbReference type="EMBL" id="REFR01000009">
    <property type="protein sequence ID" value="RMB12498.1"/>
    <property type="molecule type" value="Genomic_DNA"/>
</dbReference>
<gene>
    <name evidence="4" type="ORF">BXY39_0996</name>
</gene>
<dbReference type="OrthoDB" id="9783172at2"/>
<evidence type="ECO:0000313" key="4">
    <source>
        <dbReference type="EMBL" id="RMB12498.1"/>
    </source>
</evidence>
<comment type="caution">
    <text evidence="4">The sequence shown here is derived from an EMBL/GenBank/DDBJ whole genome shotgun (WGS) entry which is preliminary data.</text>
</comment>
<dbReference type="InterPro" id="IPR027417">
    <property type="entry name" value="P-loop_NTPase"/>
</dbReference>
<protein>
    <submittedName>
        <fullName evidence="4">Pilus assembly protein CpaE</fullName>
    </submittedName>
</protein>
<dbReference type="GO" id="GO:0051782">
    <property type="term" value="P:negative regulation of cell division"/>
    <property type="evidence" value="ECO:0007669"/>
    <property type="project" value="TreeGrafter"/>
</dbReference>
<dbReference type="PANTHER" id="PTHR43384">
    <property type="entry name" value="SEPTUM SITE-DETERMINING PROTEIN MIND HOMOLOG, CHLOROPLASTIC-RELATED"/>
    <property type="match status" value="1"/>
</dbReference>
<dbReference type="GO" id="GO:0005829">
    <property type="term" value="C:cytosol"/>
    <property type="evidence" value="ECO:0007669"/>
    <property type="project" value="TreeGrafter"/>
</dbReference>
<name>A0A3M0CSI3_9PROT</name>
<accession>A0A3M0CSI3</accession>
<keyword evidence="2" id="KW-0067">ATP-binding</keyword>
<dbReference type="GO" id="GO:0016887">
    <property type="term" value="F:ATP hydrolysis activity"/>
    <property type="evidence" value="ECO:0007669"/>
    <property type="project" value="TreeGrafter"/>
</dbReference>
<dbReference type="InterPro" id="IPR011006">
    <property type="entry name" value="CheY-like_superfamily"/>
</dbReference>
<evidence type="ECO:0000256" key="3">
    <source>
        <dbReference type="SAM" id="MobiDB-lite"/>
    </source>
</evidence>
<dbReference type="Pfam" id="PF06564">
    <property type="entry name" value="CBP_BcsQ"/>
    <property type="match status" value="1"/>
</dbReference>
<dbReference type="RefSeq" id="WP_121937664.1">
    <property type="nucleotide sequence ID" value="NZ_REFR01000009.1"/>
</dbReference>
<dbReference type="Proteomes" id="UP000271227">
    <property type="component" value="Unassembled WGS sequence"/>
</dbReference>
<organism evidence="4 5">
    <name type="scientific">Eilatimonas milleporae</name>
    <dbReference type="NCBI Taxonomy" id="911205"/>
    <lineage>
        <taxon>Bacteria</taxon>
        <taxon>Pseudomonadati</taxon>
        <taxon>Pseudomonadota</taxon>
        <taxon>Alphaproteobacteria</taxon>
        <taxon>Kordiimonadales</taxon>
        <taxon>Kordiimonadaceae</taxon>
        <taxon>Eilatimonas</taxon>
    </lineage>
</organism>
<dbReference type="SUPFAM" id="SSF52172">
    <property type="entry name" value="CheY-like"/>
    <property type="match status" value="1"/>
</dbReference>
<keyword evidence="1" id="KW-0547">Nucleotide-binding</keyword>
<dbReference type="Gene3D" id="3.40.50.300">
    <property type="entry name" value="P-loop containing nucleotide triphosphate hydrolases"/>
    <property type="match status" value="1"/>
</dbReference>
<dbReference type="InParanoid" id="A0A3M0CSI3"/>
<feature type="region of interest" description="Disordered" evidence="3">
    <location>
        <begin position="426"/>
        <end position="463"/>
    </location>
</feature>